<proteinExistence type="predicted"/>
<protein>
    <recommendedName>
        <fullName evidence="4">Secreted protein</fullName>
    </recommendedName>
</protein>
<reference evidence="3" key="1">
    <citation type="journal article" date="2019" name="Int. J. Syst. Evol. Microbiol.">
        <title>The Global Catalogue of Microorganisms (GCM) 10K type strain sequencing project: providing services to taxonomists for standard genome sequencing and annotation.</title>
        <authorList>
            <consortium name="The Broad Institute Genomics Platform"/>
            <consortium name="The Broad Institute Genome Sequencing Center for Infectious Disease"/>
            <person name="Wu L."/>
            <person name="Ma J."/>
        </authorList>
    </citation>
    <scope>NUCLEOTIDE SEQUENCE [LARGE SCALE GENOMIC DNA]</scope>
    <source>
        <strain evidence="3">TBRC 7912</strain>
    </source>
</reference>
<comment type="caution">
    <text evidence="2">The sequence shown here is derived from an EMBL/GenBank/DDBJ whole genome shotgun (WGS) entry which is preliminary data.</text>
</comment>
<feature type="chain" id="PRO_5046673707" description="Secreted protein" evidence="1">
    <location>
        <begin position="26"/>
        <end position="155"/>
    </location>
</feature>
<evidence type="ECO:0000313" key="2">
    <source>
        <dbReference type="EMBL" id="MFC3981150.1"/>
    </source>
</evidence>
<sequence>MRNLSATIAAGVLAAGLLVPGAAHAAAPGTALAPAAASLPSAGEAVHASAQARWSTLWSGRANTKKLQSPSRNTRAKVLQIVVQCWNGGDGTRAKAYIQRRYAGLWITAGGSSSGYCVGGKMYHRIRNVPAGTYRAVITLSPKAHTVNAWFQQYG</sequence>
<evidence type="ECO:0000256" key="1">
    <source>
        <dbReference type="SAM" id="SignalP"/>
    </source>
</evidence>
<evidence type="ECO:0008006" key="4">
    <source>
        <dbReference type="Google" id="ProtNLM"/>
    </source>
</evidence>
<name>A0ABV8EZL4_9ACTN</name>
<gene>
    <name evidence="2" type="ORF">ACFOYY_13525</name>
</gene>
<accession>A0ABV8EZL4</accession>
<dbReference type="EMBL" id="JBHSBC010000012">
    <property type="protein sequence ID" value="MFC3981150.1"/>
    <property type="molecule type" value="Genomic_DNA"/>
</dbReference>
<dbReference type="Proteomes" id="UP001595698">
    <property type="component" value="Unassembled WGS sequence"/>
</dbReference>
<organism evidence="2 3">
    <name type="scientific">Streptosporangium jomthongense</name>
    <dbReference type="NCBI Taxonomy" id="1193683"/>
    <lineage>
        <taxon>Bacteria</taxon>
        <taxon>Bacillati</taxon>
        <taxon>Actinomycetota</taxon>
        <taxon>Actinomycetes</taxon>
        <taxon>Streptosporangiales</taxon>
        <taxon>Streptosporangiaceae</taxon>
        <taxon>Streptosporangium</taxon>
    </lineage>
</organism>
<keyword evidence="1" id="KW-0732">Signal</keyword>
<keyword evidence="3" id="KW-1185">Reference proteome</keyword>
<dbReference type="RefSeq" id="WP_362778510.1">
    <property type="nucleotide sequence ID" value="NZ_JBHSBC010000012.1"/>
</dbReference>
<feature type="signal peptide" evidence="1">
    <location>
        <begin position="1"/>
        <end position="25"/>
    </location>
</feature>
<evidence type="ECO:0000313" key="3">
    <source>
        <dbReference type="Proteomes" id="UP001595698"/>
    </source>
</evidence>